<comment type="caution">
    <text evidence="10">The sequence shown here is derived from an EMBL/GenBank/DDBJ whole genome shotgun (WGS) entry which is preliminary data.</text>
</comment>
<evidence type="ECO:0000256" key="5">
    <source>
        <dbReference type="ARBA" id="ARBA00022825"/>
    </source>
</evidence>
<dbReference type="SUPFAM" id="SSF52743">
    <property type="entry name" value="Subtilisin-like"/>
    <property type="match status" value="1"/>
</dbReference>
<sequence>MICLFYCTIAIGQEDAWVYFTDKPNASTYLNNPASILSQRAIDRRQKQNITLDTRDAPIEQAYYDAIKNTSGISVMAKSKWLNAIHVRGSEAAIGDLMNTFSFVTSIDFANKLLNNRASNQQQQANHLNKLAVQQDFNYGNATNQIEMLKGDYLHLQDFTGEGMIIAVLDAGFPNVNTLGAFQRLRDNNKILGGYNFVERSTNFYTRNSHGTHVLSDIGGYIEGQFVGTAPDASFYLFITEDHQRENPLEESLWVEAAERADSLGVDVMNTSLGYSTFDDSSYNYSYADMNGQTTFITRGAEAAASKGMLLVNSAGNSGNSAWFYITAPADAASILTVGAVNASRNLASFSSRGPTSDNRIKPDVMAQGSSSAIVNYISGVPVGASGTSFSSPIMAGAVACLWQAFPNKTASEIIEAVKMSGDRAETPDNNYGYGIPDLEVAFTRLTEENDIALSDVKIYPNPVGSQLTFTFTNSLAEYYIELYNVLGKKVRTYANLTTNTVDVSGFSKGIYILKMMYQDEYKTFKLIKR</sequence>
<dbReference type="InterPro" id="IPR036852">
    <property type="entry name" value="Peptidase_S8/S53_dom_sf"/>
</dbReference>
<evidence type="ECO:0000256" key="6">
    <source>
        <dbReference type="PROSITE-ProRule" id="PRU01240"/>
    </source>
</evidence>
<dbReference type="PROSITE" id="PS00138">
    <property type="entry name" value="SUBTILASE_SER"/>
    <property type="match status" value="1"/>
</dbReference>
<dbReference type="PANTHER" id="PTHR43806">
    <property type="entry name" value="PEPTIDASE S8"/>
    <property type="match status" value="1"/>
</dbReference>
<keyword evidence="4 6" id="KW-0378">Hydrolase</keyword>
<comment type="similarity">
    <text evidence="1 6 7">Belongs to the peptidase S8 family.</text>
</comment>
<dbReference type="PANTHER" id="PTHR43806:SF67">
    <property type="entry name" value="EGF-LIKE DOMAIN-CONTAINING PROTEIN"/>
    <property type="match status" value="1"/>
</dbReference>
<dbReference type="InterPro" id="IPR000209">
    <property type="entry name" value="Peptidase_S8/S53_dom"/>
</dbReference>
<evidence type="ECO:0000259" key="9">
    <source>
        <dbReference type="Pfam" id="PF18962"/>
    </source>
</evidence>
<evidence type="ECO:0000256" key="4">
    <source>
        <dbReference type="ARBA" id="ARBA00022801"/>
    </source>
</evidence>
<gene>
    <name evidence="10" type="ORF">RQM59_06840</name>
</gene>
<reference evidence="10 11" key="1">
    <citation type="submission" date="2023-09" db="EMBL/GenBank/DDBJ databases">
        <title>Novel taxa isolated from Blanes Bay.</title>
        <authorList>
            <person name="Rey-Velasco X."/>
            <person name="Lucena T."/>
        </authorList>
    </citation>
    <scope>NUCLEOTIDE SEQUENCE [LARGE SCALE GENOMIC DNA]</scope>
    <source>
        <strain evidence="10 11">S356</strain>
    </source>
</reference>
<dbReference type="Pfam" id="PF00082">
    <property type="entry name" value="Peptidase_S8"/>
    <property type="match status" value="1"/>
</dbReference>
<name>A0ABU3LEE8_9FLAO</name>
<evidence type="ECO:0000259" key="8">
    <source>
        <dbReference type="Pfam" id="PF00082"/>
    </source>
</evidence>
<feature type="domain" description="Secretion system C-terminal sorting" evidence="9">
    <location>
        <begin position="459"/>
        <end position="528"/>
    </location>
</feature>
<dbReference type="InterPro" id="IPR023827">
    <property type="entry name" value="Peptidase_S8_Asp-AS"/>
</dbReference>
<dbReference type="InterPro" id="IPR026444">
    <property type="entry name" value="Secre_tail"/>
</dbReference>
<feature type="active site" description="Charge relay system" evidence="6">
    <location>
        <position position="389"/>
    </location>
</feature>
<keyword evidence="11" id="KW-1185">Reference proteome</keyword>
<dbReference type="Proteomes" id="UP001257277">
    <property type="component" value="Unassembled WGS sequence"/>
</dbReference>
<dbReference type="InterPro" id="IPR023828">
    <property type="entry name" value="Peptidase_S8_Ser-AS"/>
</dbReference>
<evidence type="ECO:0000313" key="10">
    <source>
        <dbReference type="EMBL" id="MDT7832090.1"/>
    </source>
</evidence>
<dbReference type="PROSITE" id="PS00136">
    <property type="entry name" value="SUBTILASE_ASP"/>
    <property type="match status" value="1"/>
</dbReference>
<feature type="domain" description="Peptidase S8/S53" evidence="8">
    <location>
        <begin position="161"/>
        <end position="435"/>
    </location>
</feature>
<dbReference type="InterPro" id="IPR050131">
    <property type="entry name" value="Peptidase_S8_subtilisin-like"/>
</dbReference>
<dbReference type="InterPro" id="IPR017317">
    <property type="entry name" value="Pept_S8_subtilisin_bacteroid-2"/>
</dbReference>
<accession>A0ABU3LEE8</accession>
<evidence type="ECO:0000256" key="7">
    <source>
        <dbReference type="RuleBase" id="RU003355"/>
    </source>
</evidence>
<dbReference type="Gene3D" id="3.40.50.200">
    <property type="entry name" value="Peptidase S8/S53 domain"/>
    <property type="match status" value="1"/>
</dbReference>
<dbReference type="CDD" id="cd07493">
    <property type="entry name" value="Peptidases_S8_9"/>
    <property type="match status" value="1"/>
</dbReference>
<dbReference type="RefSeq" id="WP_349241341.1">
    <property type="nucleotide sequence ID" value="NZ_JAVTTO010000002.1"/>
</dbReference>
<protein>
    <submittedName>
        <fullName evidence="10">S8 family serine peptidase</fullName>
    </submittedName>
</protein>
<dbReference type="Pfam" id="PF18962">
    <property type="entry name" value="Por_Secre_tail"/>
    <property type="match status" value="1"/>
</dbReference>
<feature type="active site" description="Charge relay system" evidence="6">
    <location>
        <position position="210"/>
    </location>
</feature>
<evidence type="ECO:0000256" key="3">
    <source>
        <dbReference type="ARBA" id="ARBA00022729"/>
    </source>
</evidence>
<evidence type="ECO:0000256" key="1">
    <source>
        <dbReference type="ARBA" id="ARBA00011073"/>
    </source>
</evidence>
<keyword evidence="5 6" id="KW-0720">Serine protease</keyword>
<dbReference type="NCBIfam" id="TIGR04183">
    <property type="entry name" value="Por_Secre_tail"/>
    <property type="match status" value="1"/>
</dbReference>
<dbReference type="PIRSF" id="PIRSF037903">
    <property type="entry name" value="Subtilisin_rel_GFO_2223"/>
    <property type="match status" value="1"/>
</dbReference>
<organism evidence="10 11">
    <name type="scientific">Asprobacillus argus</name>
    <dbReference type="NCBI Taxonomy" id="3076534"/>
    <lineage>
        <taxon>Bacteria</taxon>
        <taxon>Pseudomonadati</taxon>
        <taxon>Bacteroidota</taxon>
        <taxon>Flavobacteriia</taxon>
        <taxon>Flavobacteriales</taxon>
        <taxon>Flavobacteriaceae</taxon>
        <taxon>Asprobacillus</taxon>
    </lineage>
</organism>
<feature type="active site" description="Charge relay system" evidence="6">
    <location>
        <position position="170"/>
    </location>
</feature>
<dbReference type="PRINTS" id="PR00723">
    <property type="entry name" value="SUBTILISIN"/>
</dbReference>
<keyword evidence="2 6" id="KW-0645">Protease</keyword>
<dbReference type="PROSITE" id="PS51892">
    <property type="entry name" value="SUBTILASE"/>
    <property type="match status" value="1"/>
</dbReference>
<dbReference type="EMBL" id="JAVTTO010000002">
    <property type="protein sequence ID" value="MDT7832090.1"/>
    <property type="molecule type" value="Genomic_DNA"/>
</dbReference>
<evidence type="ECO:0000313" key="11">
    <source>
        <dbReference type="Proteomes" id="UP001257277"/>
    </source>
</evidence>
<keyword evidence="3" id="KW-0732">Signal</keyword>
<proteinExistence type="inferred from homology"/>
<dbReference type="InterPro" id="IPR015500">
    <property type="entry name" value="Peptidase_S8_subtilisin-rel"/>
</dbReference>
<evidence type="ECO:0000256" key="2">
    <source>
        <dbReference type="ARBA" id="ARBA00022670"/>
    </source>
</evidence>